<reference evidence="1" key="1">
    <citation type="submission" date="2023-03" db="EMBL/GenBank/DDBJ databases">
        <title>Chromosome-scale reference genome and RAD-based genetic map of yellow starthistle (Centaurea solstitialis) reveal putative structural variation and QTLs associated with invader traits.</title>
        <authorList>
            <person name="Reatini B."/>
            <person name="Cang F.A."/>
            <person name="Jiang Q."/>
            <person name="Mckibben M.T.W."/>
            <person name="Barker M.S."/>
            <person name="Rieseberg L.H."/>
            <person name="Dlugosch K.M."/>
        </authorList>
    </citation>
    <scope>NUCLEOTIDE SEQUENCE</scope>
    <source>
        <strain evidence="1">CAN-66</strain>
        <tissue evidence="1">Leaf</tissue>
    </source>
</reference>
<dbReference type="Gene3D" id="3.30.420.10">
    <property type="entry name" value="Ribonuclease H-like superfamily/Ribonuclease H"/>
    <property type="match status" value="1"/>
</dbReference>
<dbReference type="AlphaFoldDB" id="A0AA38T376"/>
<dbReference type="EMBL" id="JARYMX010000005">
    <property type="protein sequence ID" value="KAJ9546631.1"/>
    <property type="molecule type" value="Genomic_DNA"/>
</dbReference>
<comment type="caution">
    <text evidence="1">The sequence shown here is derived from an EMBL/GenBank/DDBJ whole genome shotgun (WGS) entry which is preliminary data.</text>
</comment>
<accession>A0AA38T376</accession>
<name>A0AA38T376_9ASTR</name>
<organism evidence="1 2">
    <name type="scientific">Centaurea solstitialis</name>
    <name type="common">yellow star-thistle</name>
    <dbReference type="NCBI Taxonomy" id="347529"/>
    <lineage>
        <taxon>Eukaryota</taxon>
        <taxon>Viridiplantae</taxon>
        <taxon>Streptophyta</taxon>
        <taxon>Embryophyta</taxon>
        <taxon>Tracheophyta</taxon>
        <taxon>Spermatophyta</taxon>
        <taxon>Magnoliopsida</taxon>
        <taxon>eudicotyledons</taxon>
        <taxon>Gunneridae</taxon>
        <taxon>Pentapetalae</taxon>
        <taxon>asterids</taxon>
        <taxon>campanulids</taxon>
        <taxon>Asterales</taxon>
        <taxon>Asteraceae</taxon>
        <taxon>Carduoideae</taxon>
        <taxon>Cardueae</taxon>
        <taxon>Centaureinae</taxon>
        <taxon>Centaurea</taxon>
    </lineage>
</organism>
<dbReference type="InterPro" id="IPR012337">
    <property type="entry name" value="RNaseH-like_sf"/>
</dbReference>
<evidence type="ECO:0000313" key="2">
    <source>
        <dbReference type="Proteomes" id="UP001172457"/>
    </source>
</evidence>
<dbReference type="PANTHER" id="PTHR45835">
    <property type="entry name" value="YALI0A06105P"/>
    <property type="match status" value="1"/>
</dbReference>
<evidence type="ECO:0000313" key="1">
    <source>
        <dbReference type="EMBL" id="KAJ9546631.1"/>
    </source>
</evidence>
<dbReference type="GO" id="GO:0003676">
    <property type="term" value="F:nucleic acid binding"/>
    <property type="evidence" value="ECO:0007669"/>
    <property type="project" value="InterPro"/>
</dbReference>
<dbReference type="InterPro" id="IPR036397">
    <property type="entry name" value="RNaseH_sf"/>
</dbReference>
<dbReference type="PANTHER" id="PTHR45835:SF99">
    <property type="entry name" value="CHROMO DOMAIN-CONTAINING PROTEIN-RELATED"/>
    <property type="match status" value="1"/>
</dbReference>
<proteinExistence type="predicted"/>
<sequence>MCTRLQFSTVFHPWLDGQSERTIQTLEVMLRECVLDFGGSRDTYLPLAEFSCNNSFHAYIGMAPYEMSYGRRCRTPCLGKVGQRELGNAEVVQRATTALRDSGVNSEIRGWQLTLVYNLIEDQSHSFVLFDFRGKTRGCVCVFLRVWCKLKGRFDVLGEIDHRGSSVIAFLTQGVFRIGLLVPCLEGKTLSLLLMEVIEVMVVLFPSDLKRALYPQLLKLSKISGEKLSGHCLFSDWIQSVS</sequence>
<dbReference type="SUPFAM" id="SSF53098">
    <property type="entry name" value="Ribonuclease H-like"/>
    <property type="match status" value="1"/>
</dbReference>
<dbReference type="Proteomes" id="UP001172457">
    <property type="component" value="Chromosome 5"/>
</dbReference>
<protein>
    <submittedName>
        <fullName evidence="1">Uncharacterized protein</fullName>
    </submittedName>
</protein>
<keyword evidence="2" id="KW-1185">Reference proteome</keyword>
<gene>
    <name evidence="1" type="ORF">OSB04_019174</name>
</gene>